<dbReference type="Gene3D" id="3.90.550.10">
    <property type="entry name" value="Spore Coat Polysaccharide Biosynthesis Protein SpsA, Chain A"/>
    <property type="match status" value="1"/>
</dbReference>
<sequence length="289" mass="34031">MISDSNRLIHQIRFNQKKYILEQNILHSQESGITDEKYCAHDIIVSLTTYSKRIYDVHLTIESIMEQTMKANRIILWLDYSFENLPLPKALQLLQKRGLEIEYCKDIRSYKKLIPALKKYPDDAIITIDDDVLYEFDLLEKLIMAYQEDPSYIYCNRYHLMLPNGKGKLLPYMQWKWTYTNQDASIWNFPTGVGGVLYPPHSLDEEVFNEETFLDICKYADDVWFKAMAMKKGTLSKKVYTHNLKGEEYFLNEEVQDIGLSLINTQGAILNDKQIEAVFTKYNLYQLLK</sequence>
<evidence type="ECO:0000313" key="2">
    <source>
        <dbReference type="EMBL" id="ADY36299.1"/>
    </source>
</evidence>
<evidence type="ECO:0000313" key="3">
    <source>
        <dbReference type="Proteomes" id="UP000007486"/>
    </source>
</evidence>
<dbReference type="STRING" id="667015.Bacsa_1739"/>
<feature type="domain" description="Glycosyltransferase 2-like" evidence="1">
    <location>
        <begin position="59"/>
        <end position="168"/>
    </location>
</feature>
<dbReference type="eggNOG" id="COG0463">
    <property type="taxonomic scope" value="Bacteria"/>
</dbReference>
<dbReference type="Pfam" id="PF00535">
    <property type="entry name" value="Glycos_transf_2"/>
    <property type="match status" value="1"/>
</dbReference>
<dbReference type="Proteomes" id="UP000007486">
    <property type="component" value="Chromosome"/>
</dbReference>
<gene>
    <name evidence="2" type="ordered locus">Bacsa_1739</name>
</gene>
<dbReference type="EMBL" id="CP002530">
    <property type="protein sequence ID" value="ADY36299.1"/>
    <property type="molecule type" value="Genomic_DNA"/>
</dbReference>
<dbReference type="AlphaFoldDB" id="F0R171"/>
<reference evidence="2 3" key="1">
    <citation type="journal article" date="2011" name="Stand. Genomic Sci.">
        <title>Complete genome sequence of Bacteroides salanitronis type strain (BL78).</title>
        <authorList>
            <person name="Gronow S."/>
            <person name="Held B."/>
            <person name="Lucas S."/>
            <person name="Lapidus A."/>
            <person name="Del Rio T.G."/>
            <person name="Nolan M."/>
            <person name="Tice H."/>
            <person name="Deshpande S."/>
            <person name="Cheng J.F."/>
            <person name="Pitluck S."/>
            <person name="Liolios K."/>
            <person name="Pagani I."/>
            <person name="Ivanova N."/>
            <person name="Mavromatis K."/>
            <person name="Pati A."/>
            <person name="Tapia R."/>
            <person name="Han C."/>
            <person name="Goodwin L."/>
            <person name="Chen A."/>
            <person name="Palaniappan K."/>
            <person name="Land M."/>
            <person name="Hauser L."/>
            <person name="Chang Y.J."/>
            <person name="Jeffries C.D."/>
            <person name="Brambilla E.M."/>
            <person name="Rohde M."/>
            <person name="Goker M."/>
            <person name="Detter J.C."/>
            <person name="Woyke T."/>
            <person name="Bristow J."/>
            <person name="Markowitz V."/>
            <person name="Hugenholtz P."/>
            <person name="Kyrpides N.C."/>
            <person name="Klenk H.P."/>
            <person name="Eisen J.A."/>
        </authorList>
    </citation>
    <scope>NUCLEOTIDE SEQUENCE [LARGE SCALE GENOMIC DNA]</scope>
    <source>
        <strain evidence="2 3">DSM 18170</strain>
    </source>
</reference>
<dbReference type="HOGENOM" id="CLU_076555_0_1_10"/>
<keyword evidence="3" id="KW-1185">Reference proteome</keyword>
<dbReference type="InterPro" id="IPR001173">
    <property type="entry name" value="Glyco_trans_2-like"/>
</dbReference>
<evidence type="ECO:0000259" key="1">
    <source>
        <dbReference type="Pfam" id="PF00535"/>
    </source>
</evidence>
<accession>F0R171</accession>
<dbReference type="KEGG" id="bsa:Bacsa_1739"/>
<dbReference type="InterPro" id="IPR029044">
    <property type="entry name" value="Nucleotide-diphossugar_trans"/>
</dbReference>
<name>F0R171_PHOSB</name>
<protein>
    <recommendedName>
        <fullName evidence="1">Glycosyltransferase 2-like domain-containing protein</fullName>
    </recommendedName>
</protein>
<proteinExistence type="predicted"/>
<dbReference type="SUPFAM" id="SSF53448">
    <property type="entry name" value="Nucleotide-diphospho-sugar transferases"/>
    <property type="match status" value="1"/>
</dbReference>
<organism evidence="2 3">
    <name type="scientific">Phocaeicola salanitronis (strain DSM 18170 / JCM 13657 / CCUG 60908 / BL78)</name>
    <name type="common">Bacteroides salanitronis</name>
    <dbReference type="NCBI Taxonomy" id="667015"/>
    <lineage>
        <taxon>Bacteria</taxon>
        <taxon>Pseudomonadati</taxon>
        <taxon>Bacteroidota</taxon>
        <taxon>Bacteroidia</taxon>
        <taxon>Bacteroidales</taxon>
        <taxon>Bacteroidaceae</taxon>
        <taxon>Phocaeicola</taxon>
    </lineage>
</organism>